<protein>
    <submittedName>
        <fullName evidence="2">Uncharacterized protein</fullName>
    </submittedName>
</protein>
<dbReference type="WBParaSite" id="nRc.2.0.1.t40526-RA">
    <property type="protein sequence ID" value="nRc.2.0.1.t40526-RA"/>
    <property type="gene ID" value="nRc.2.0.1.g40526"/>
</dbReference>
<evidence type="ECO:0000313" key="1">
    <source>
        <dbReference type="Proteomes" id="UP000887565"/>
    </source>
</evidence>
<accession>A0A915KP14</accession>
<proteinExistence type="predicted"/>
<name>A0A915KP14_ROMCU</name>
<dbReference type="Proteomes" id="UP000887565">
    <property type="component" value="Unplaced"/>
</dbReference>
<reference evidence="2" key="1">
    <citation type="submission" date="2022-11" db="UniProtKB">
        <authorList>
            <consortium name="WormBaseParasite"/>
        </authorList>
    </citation>
    <scope>IDENTIFICATION</scope>
</reference>
<sequence length="40" mass="4824">MMITQLSMRILTTTSVLKEQFSMKFNLMKKNQRIIKKKHP</sequence>
<dbReference type="AlphaFoldDB" id="A0A915KP14"/>
<keyword evidence="1" id="KW-1185">Reference proteome</keyword>
<evidence type="ECO:0000313" key="2">
    <source>
        <dbReference type="WBParaSite" id="nRc.2.0.1.t40526-RA"/>
    </source>
</evidence>
<organism evidence="1 2">
    <name type="scientific">Romanomermis culicivorax</name>
    <name type="common">Nematode worm</name>
    <dbReference type="NCBI Taxonomy" id="13658"/>
    <lineage>
        <taxon>Eukaryota</taxon>
        <taxon>Metazoa</taxon>
        <taxon>Ecdysozoa</taxon>
        <taxon>Nematoda</taxon>
        <taxon>Enoplea</taxon>
        <taxon>Dorylaimia</taxon>
        <taxon>Mermithida</taxon>
        <taxon>Mermithoidea</taxon>
        <taxon>Mermithidae</taxon>
        <taxon>Romanomermis</taxon>
    </lineage>
</organism>